<evidence type="ECO:0000313" key="6">
    <source>
        <dbReference type="RefSeq" id="XP_030547595.1"/>
    </source>
</evidence>
<reference evidence="6" key="1">
    <citation type="submission" date="2025-08" db="UniProtKB">
        <authorList>
            <consortium name="RefSeq"/>
        </authorList>
    </citation>
    <scope>IDENTIFICATION</scope>
    <source>
        <tissue evidence="6">Leaf</tissue>
    </source>
</reference>
<comment type="function">
    <text evidence="4">Dirigent proteins impart stereoselectivity on the phenoxy radical-coupling reaction, yielding optically active lignans from two molecules of coniferyl alcohol in the biosynthesis of lignans, flavonolignans, and alkaloids and thus plays a central role in plant secondary metabolism.</text>
</comment>
<keyword evidence="3 4" id="KW-0964">Secreted</keyword>
<dbReference type="PANTHER" id="PTHR21495">
    <property type="entry name" value="NUCLEOPORIN-RELATED"/>
    <property type="match status" value="1"/>
</dbReference>
<dbReference type="OrthoDB" id="1864232at2759"/>
<comment type="subcellular location">
    <subcellularLocation>
        <location evidence="4">Secreted</location>
        <location evidence="4">Extracellular space</location>
        <location evidence="4">Apoplast</location>
    </subcellularLocation>
</comment>
<evidence type="ECO:0000313" key="5">
    <source>
        <dbReference type="Proteomes" id="UP000827889"/>
    </source>
</evidence>
<protein>
    <recommendedName>
        <fullName evidence="4">Dirigent protein</fullName>
    </recommendedName>
</protein>
<accession>A0A8B8QKM5</accession>
<dbReference type="InterPro" id="IPR044859">
    <property type="entry name" value="Allene_oxi_cyc_Dirigent"/>
</dbReference>
<dbReference type="GO" id="GO:0048046">
    <property type="term" value="C:apoplast"/>
    <property type="evidence" value="ECO:0007669"/>
    <property type="project" value="UniProtKB-SubCell"/>
</dbReference>
<dbReference type="RefSeq" id="XP_030547595.1">
    <property type="nucleotide sequence ID" value="XM_030691735.1"/>
</dbReference>
<comment type="subunit">
    <text evidence="2 4">Homodimer.</text>
</comment>
<gene>
    <name evidence="6" type="primary">LOC115753213</name>
</gene>
<name>A0A8B8QKM5_9MYRT</name>
<organism evidence="5 6">
    <name type="scientific">Rhodamnia argentea</name>
    <dbReference type="NCBI Taxonomy" id="178133"/>
    <lineage>
        <taxon>Eukaryota</taxon>
        <taxon>Viridiplantae</taxon>
        <taxon>Streptophyta</taxon>
        <taxon>Embryophyta</taxon>
        <taxon>Tracheophyta</taxon>
        <taxon>Spermatophyta</taxon>
        <taxon>Magnoliopsida</taxon>
        <taxon>eudicotyledons</taxon>
        <taxon>Gunneridae</taxon>
        <taxon>Pentapetalae</taxon>
        <taxon>rosids</taxon>
        <taxon>malvids</taxon>
        <taxon>Myrtales</taxon>
        <taxon>Myrtaceae</taxon>
        <taxon>Myrtoideae</taxon>
        <taxon>Myrteae</taxon>
        <taxon>Australasian group</taxon>
        <taxon>Rhodamnia</taxon>
    </lineage>
</organism>
<keyword evidence="4" id="KW-0052">Apoplast</keyword>
<dbReference type="KEGG" id="rarg:115753213"/>
<dbReference type="Gene3D" id="2.40.480.10">
    <property type="entry name" value="Allene oxide cyclase-like"/>
    <property type="match status" value="1"/>
</dbReference>
<dbReference type="GeneID" id="115753213"/>
<evidence type="ECO:0000256" key="3">
    <source>
        <dbReference type="ARBA" id="ARBA00022525"/>
    </source>
</evidence>
<dbReference type="GO" id="GO:0009699">
    <property type="term" value="P:phenylpropanoid biosynthetic process"/>
    <property type="evidence" value="ECO:0007669"/>
    <property type="project" value="UniProtKB-ARBA"/>
</dbReference>
<proteinExistence type="inferred from homology"/>
<dbReference type="Proteomes" id="UP000827889">
    <property type="component" value="Chromosome 6"/>
</dbReference>
<keyword evidence="5" id="KW-1185">Reference proteome</keyword>
<evidence type="ECO:0000256" key="4">
    <source>
        <dbReference type="RuleBase" id="RU363099"/>
    </source>
</evidence>
<dbReference type="InterPro" id="IPR004265">
    <property type="entry name" value="Dirigent"/>
</dbReference>
<evidence type="ECO:0000256" key="1">
    <source>
        <dbReference type="ARBA" id="ARBA00010746"/>
    </source>
</evidence>
<dbReference type="Pfam" id="PF03018">
    <property type="entry name" value="Dirigent"/>
    <property type="match status" value="1"/>
</dbReference>
<comment type="similarity">
    <text evidence="1 4">Belongs to the plant dirigent protein family.</text>
</comment>
<dbReference type="AlphaFoldDB" id="A0A8B8QKM5"/>
<sequence length="171" mass="19431">MPRKEKLTHLHFFWHDIFTGPNLSAVIIVSPKSNSFAFFGSVSVINDALTIGPDLSSGIIGRAQGLYLSASQEEIAALMAMNLVFTEGEYKGSTLTMLRRNTIFMKVREMPVIGRTSSFRFARGYVHVRTYQFDPKTGLTVVEYDAFNRFQSQLNGANFSREVIKWDRYED</sequence>
<evidence type="ECO:0000256" key="2">
    <source>
        <dbReference type="ARBA" id="ARBA00011738"/>
    </source>
</evidence>